<feature type="domain" description="Mub B2-like" evidence="6">
    <location>
        <begin position="1008"/>
        <end position="1098"/>
    </location>
</feature>
<feature type="domain" description="Mub B2-like" evidence="6">
    <location>
        <begin position="886"/>
        <end position="931"/>
    </location>
</feature>
<evidence type="ECO:0000256" key="2">
    <source>
        <dbReference type="SAM" id="MobiDB-lite"/>
    </source>
</evidence>
<evidence type="ECO:0000259" key="5">
    <source>
        <dbReference type="Pfam" id="PF08428"/>
    </source>
</evidence>
<dbReference type="EMBL" id="NBEB01000082">
    <property type="protein sequence ID" value="OQQ82157.1"/>
    <property type="molecule type" value="Genomic_DNA"/>
</dbReference>
<evidence type="ECO:0000259" key="6">
    <source>
        <dbReference type="Pfam" id="PF17966"/>
    </source>
</evidence>
<dbReference type="Proteomes" id="UP000192638">
    <property type="component" value="Unassembled WGS sequence"/>
</dbReference>
<dbReference type="Pfam" id="PF03382">
    <property type="entry name" value="DUF285"/>
    <property type="match status" value="1"/>
</dbReference>
<evidence type="ECO:0008006" key="9">
    <source>
        <dbReference type="Google" id="ProtNLM"/>
    </source>
</evidence>
<accession>A0A1V9QMT5</accession>
<proteinExistence type="predicted"/>
<name>A0A1V9QMT5_9LACO</name>
<evidence type="ECO:0000313" key="8">
    <source>
        <dbReference type="Proteomes" id="UP000192638"/>
    </source>
</evidence>
<feature type="domain" description="Mub B2-like" evidence="6">
    <location>
        <begin position="768"/>
        <end position="833"/>
    </location>
</feature>
<feature type="domain" description="YSIRK Gram-positive signal peptide" evidence="4">
    <location>
        <begin position="15"/>
        <end position="36"/>
    </location>
</feature>
<dbReference type="NCBIfam" id="TIGR01168">
    <property type="entry name" value="YSIRK_signal"/>
    <property type="match status" value="1"/>
</dbReference>
<feature type="domain" description="Rib" evidence="5">
    <location>
        <begin position="701"/>
        <end position="765"/>
    </location>
</feature>
<organism evidence="7 8">
    <name type="scientific">Ligilactobacillus salivarius</name>
    <dbReference type="NCBI Taxonomy" id="1624"/>
    <lineage>
        <taxon>Bacteria</taxon>
        <taxon>Bacillati</taxon>
        <taxon>Bacillota</taxon>
        <taxon>Bacilli</taxon>
        <taxon>Lactobacillales</taxon>
        <taxon>Lactobacillaceae</taxon>
        <taxon>Ligilactobacillus</taxon>
    </lineage>
</organism>
<keyword evidence="3" id="KW-1133">Transmembrane helix</keyword>
<evidence type="ECO:0000259" key="4">
    <source>
        <dbReference type="Pfam" id="PF04650"/>
    </source>
</evidence>
<dbReference type="Pfam" id="PF08428">
    <property type="entry name" value="Rib"/>
    <property type="match status" value="1"/>
</dbReference>
<dbReference type="Pfam" id="PF04650">
    <property type="entry name" value="YSIRK_signal"/>
    <property type="match status" value="1"/>
</dbReference>
<reference evidence="7 8" key="1">
    <citation type="submission" date="2017-03" db="EMBL/GenBank/DDBJ databases">
        <title>Phylogenomics and comparative genomics of Lactobacillus salivarius, a mammalian gut commensal.</title>
        <authorList>
            <person name="Harris H.M."/>
        </authorList>
    </citation>
    <scope>NUCLEOTIDE SEQUENCE [LARGE SCALE GENOMIC DNA]</scope>
    <source>
        <strain evidence="7 8">LMG 14477</strain>
    </source>
</reference>
<evidence type="ECO:0000256" key="3">
    <source>
        <dbReference type="SAM" id="Phobius"/>
    </source>
</evidence>
<dbReference type="InterPro" id="IPR059115">
    <property type="entry name" value="Rib"/>
</dbReference>
<dbReference type="InterPro" id="IPR041495">
    <property type="entry name" value="Mub_B2"/>
</dbReference>
<evidence type="ECO:0000313" key="7">
    <source>
        <dbReference type="EMBL" id="OQQ82157.1"/>
    </source>
</evidence>
<dbReference type="AlphaFoldDB" id="A0A1V9QMT5"/>
<keyword evidence="3" id="KW-0812">Transmembrane</keyword>
<dbReference type="InterPro" id="IPR011889">
    <property type="entry name" value="Liste_lipo_26"/>
</dbReference>
<keyword evidence="1" id="KW-0732">Signal</keyword>
<protein>
    <recommendedName>
        <fullName evidence="9">YSIRK-type signal peptide-containing protein</fullName>
    </recommendedName>
</protein>
<gene>
    <name evidence="7" type="ORF">B6U60_08795</name>
</gene>
<feature type="compositionally biased region" description="Polar residues" evidence="2">
    <location>
        <begin position="59"/>
        <end position="168"/>
    </location>
</feature>
<keyword evidence="3" id="KW-0472">Membrane</keyword>
<feature type="transmembrane region" description="Helical" evidence="3">
    <location>
        <begin position="21"/>
        <end position="42"/>
    </location>
</feature>
<dbReference type="Pfam" id="PF17966">
    <property type="entry name" value="Muc_B2"/>
    <property type="match status" value="3"/>
</dbReference>
<dbReference type="NCBIfam" id="TIGR02167">
    <property type="entry name" value="Liste_lipo_26"/>
    <property type="match status" value="3"/>
</dbReference>
<comment type="caution">
    <text evidence="7">The sequence shown here is derived from an EMBL/GenBank/DDBJ whole genome shotgun (WGS) entry which is preliminary data.</text>
</comment>
<sequence>MNNEKNKQITKQVPHYGLRKLSVGVVSVLLSTTFFMGTQIVISHADTTGIENPAEKTQPIATNDNSSNGDQPATNEASQPVTTNDNSSNSDQPATNETSQSVATNDNLSNSDQPAANETSQPVTTNDNSSNSDQPATNESNSSTCNNQSLPNETSSVPSQSEKVSKQTNTLALDQLPSSSKAIFFEGSLASSSISAKPVTFTVANKIKDWQYQDKDGVVTIYGYQGSQTSLTIPNAADFVNAGLTDVTSVQISANIMHMLANTRGVTEISISKTDGKKVIASDADWHEVFMSNQNMGHYINSSSSSPEHSGNLNNYNLTKLDLTNLDTHNVINMMGLFANEYLTQINGLETWDTSNVTDMSAMFDMVSFYHQSALKQLDLSHFNTQNVTNFRGMFTGLPVTAIGNISNWNTSSAQDMSQMFSGTKLTFINLSNWKINDQTNLKNMFPVNNDVPLVVVANDSHILNYDLSAQSRLRSVLLEPRMSIGQNILLSQIITSQTYNQLCDQIKQAYQEATSISTVNHYKIDTSTQTLIKNLGSLFNSVNANNSETDSVNGTNFAVANAIVQALNGSLWPSIRNDNPKVVDINNFKLGVQHLDFAHGQSSSSNSFDVKNDLNVWNYHIDYDIPQTQTIITKIGVPIRLTDGIIGSQPTSISYYFGNHKINYTPTTAGYESVPFTANYSDGSHSNNGVIQIWVIDSEPLSIAKGQTLSINQARQVIKNSESFPTDTTFEWVDGDTSQLGTTIGRVKITQGSTSTTVPITINVYGEDEETDTYYREIYIKDPEQTTFSNPVKQTATIYRTKNVDKEGHITYTPWSDIVFPEYEVPRVDGYVIIDSLDKYNYNIPSETFTVDDFGKGTSPVAKSTYGSAHTIRNYVGYTKLENVLRTIKQSIQITLPNGDIANADSIVQFRRNATMDMVTNKITYGNWNAYDVDSTTGKIIKQISSNPSFSAFDALKDVGVPSTYTAHINDLNHNTEINGHILPEQNVTPDSINSRYAVTYTENHSDRTETKTVTRTIKIINPDGSSQTIEQPVTLTRHIDHNDVTGLDTPGAWSTGNWSSFIAPVIPGYLADKVIPETIVNGQTADVMIIINYQAQDQNITIKYVDQNSNVVKTINQTGKTGETIAPKYADPNGYDIV</sequence>
<dbReference type="InterPro" id="IPR005877">
    <property type="entry name" value="YSIRK_signal_dom"/>
</dbReference>
<evidence type="ECO:0000256" key="1">
    <source>
        <dbReference type="ARBA" id="ARBA00022729"/>
    </source>
</evidence>
<dbReference type="InterPro" id="IPR005046">
    <property type="entry name" value="DUF285"/>
</dbReference>
<dbReference type="Gene3D" id="2.60.40.4300">
    <property type="match status" value="3"/>
</dbReference>
<feature type="region of interest" description="Disordered" evidence="2">
    <location>
        <begin position="55"/>
        <end position="168"/>
    </location>
</feature>
<feature type="non-terminal residue" evidence="7">
    <location>
        <position position="1140"/>
    </location>
</feature>